<feature type="transmembrane region" description="Helical" evidence="1">
    <location>
        <begin position="210"/>
        <end position="228"/>
    </location>
</feature>
<reference evidence="2" key="1">
    <citation type="submission" date="2024-07" db="EMBL/GenBank/DDBJ databases">
        <authorList>
            <person name="fu j."/>
        </authorList>
    </citation>
    <scope>NUCLEOTIDE SEQUENCE</scope>
    <source>
        <strain evidence="2">P10A9</strain>
    </source>
</reference>
<feature type="transmembrane region" description="Helical" evidence="1">
    <location>
        <begin position="153"/>
        <end position="177"/>
    </location>
</feature>
<dbReference type="RefSeq" id="WP_369045783.1">
    <property type="nucleotide sequence ID" value="NZ_CP163302.1"/>
</dbReference>
<evidence type="ECO:0000256" key="1">
    <source>
        <dbReference type="SAM" id="Phobius"/>
    </source>
</evidence>
<feature type="transmembrane region" description="Helical" evidence="1">
    <location>
        <begin position="184"/>
        <end position="204"/>
    </location>
</feature>
<keyword evidence="1" id="KW-0812">Transmembrane</keyword>
<sequence>MSASASPHAVAWFRAPARPALEATGGGGAVRFRRVAGAVCLPLLFIDVIIGTLLVPLEDSASAAQTLAFAAASPVAMTILAWMELIGAALYIAGLLTVVGAIRGRGAWPATVLGVLGVPFGLGMAVLSVGHFAALGLVSSGISRGDAAAALDAFHAVAGPLPILFMLTPLVYLFLALAAWRGGLVPPAALGLGILFAAMTAVPGPQWLQMAAYAVGLVLTAWTAWALAAG</sequence>
<protein>
    <recommendedName>
        <fullName evidence="3">Yip1 domain-containing protein</fullName>
    </recommendedName>
</protein>
<evidence type="ECO:0008006" key="3">
    <source>
        <dbReference type="Google" id="ProtNLM"/>
    </source>
</evidence>
<feature type="transmembrane region" description="Helical" evidence="1">
    <location>
        <begin position="111"/>
        <end position="133"/>
    </location>
</feature>
<keyword evidence="1" id="KW-1133">Transmembrane helix</keyword>
<name>A0AB39L2M8_9MICC</name>
<accession>A0AB39L2M8</accession>
<dbReference type="AlphaFoldDB" id="A0AB39L2M8"/>
<gene>
    <name evidence="2" type="ORF">AB5L97_18450</name>
</gene>
<proteinExistence type="predicted"/>
<feature type="transmembrane region" description="Helical" evidence="1">
    <location>
        <begin position="75"/>
        <end position="99"/>
    </location>
</feature>
<organism evidence="2">
    <name type="scientific">Sinomonas puerhi</name>
    <dbReference type="NCBI Taxonomy" id="3238584"/>
    <lineage>
        <taxon>Bacteria</taxon>
        <taxon>Bacillati</taxon>
        <taxon>Actinomycetota</taxon>
        <taxon>Actinomycetes</taxon>
        <taxon>Micrococcales</taxon>
        <taxon>Micrococcaceae</taxon>
        <taxon>Sinomonas</taxon>
    </lineage>
</organism>
<dbReference type="EMBL" id="CP163302">
    <property type="protein sequence ID" value="XDP45215.1"/>
    <property type="molecule type" value="Genomic_DNA"/>
</dbReference>
<feature type="transmembrane region" description="Helical" evidence="1">
    <location>
        <begin position="35"/>
        <end position="55"/>
    </location>
</feature>
<keyword evidence="1" id="KW-0472">Membrane</keyword>
<evidence type="ECO:0000313" key="2">
    <source>
        <dbReference type="EMBL" id="XDP45215.1"/>
    </source>
</evidence>
<dbReference type="KEGG" id="spue:AB5L97_18450"/>